<evidence type="ECO:0000313" key="2">
    <source>
        <dbReference type="WBParaSite" id="Minc3s08575g42389"/>
    </source>
</evidence>
<dbReference type="GO" id="GO:0004476">
    <property type="term" value="F:mannose-6-phosphate isomerase activity"/>
    <property type="evidence" value="ECO:0007669"/>
    <property type="project" value="InterPro"/>
</dbReference>
<organism evidence="1 2">
    <name type="scientific">Meloidogyne incognita</name>
    <name type="common">Southern root-knot nematode worm</name>
    <name type="synonym">Oxyuris incognita</name>
    <dbReference type="NCBI Taxonomy" id="6306"/>
    <lineage>
        <taxon>Eukaryota</taxon>
        <taxon>Metazoa</taxon>
        <taxon>Ecdysozoa</taxon>
        <taxon>Nematoda</taxon>
        <taxon>Chromadorea</taxon>
        <taxon>Rhabditida</taxon>
        <taxon>Tylenchina</taxon>
        <taxon>Tylenchomorpha</taxon>
        <taxon>Tylenchoidea</taxon>
        <taxon>Meloidogynidae</taxon>
        <taxon>Meloidogyninae</taxon>
        <taxon>Meloidogyne</taxon>
        <taxon>Meloidogyne incognita group</taxon>
    </lineage>
</organism>
<dbReference type="SUPFAM" id="SSF51182">
    <property type="entry name" value="RmlC-like cupins"/>
    <property type="match status" value="1"/>
</dbReference>
<protein>
    <submittedName>
        <fullName evidence="2">Mannose-6-phosphate isomerase</fullName>
    </submittedName>
</protein>
<dbReference type="GO" id="GO:0009298">
    <property type="term" value="P:GDP-mannose biosynthetic process"/>
    <property type="evidence" value="ECO:0007669"/>
    <property type="project" value="InterPro"/>
</dbReference>
<evidence type="ECO:0000313" key="1">
    <source>
        <dbReference type="Proteomes" id="UP000887563"/>
    </source>
</evidence>
<name>A0A914NR68_MELIC</name>
<dbReference type="Gene3D" id="2.60.120.10">
    <property type="entry name" value="Jelly Rolls"/>
    <property type="match status" value="1"/>
</dbReference>
<reference evidence="2" key="1">
    <citation type="submission" date="2022-11" db="UniProtKB">
        <authorList>
            <consortium name="WormBaseParasite"/>
        </authorList>
    </citation>
    <scope>IDENTIFICATION</scope>
</reference>
<dbReference type="InterPro" id="IPR011051">
    <property type="entry name" value="RmlC_Cupin_sf"/>
</dbReference>
<dbReference type="InterPro" id="IPR016305">
    <property type="entry name" value="Mannose-6-P_Isomerase"/>
</dbReference>
<sequence>NSKNVPLFCENLTYRMGGPPIFEPQHLAGGVFEYSPEVQEFAVHKLNKEVSVVQPIAAASILIVVNGSATILPSEGNEEKIEKGDVLLLPQQLGAKLNEKSDDFLAFRAYTPPPKEK</sequence>
<dbReference type="AlphaFoldDB" id="A0A914NR68"/>
<dbReference type="InterPro" id="IPR014710">
    <property type="entry name" value="RmlC-like_jellyroll"/>
</dbReference>
<proteinExistence type="predicted"/>
<dbReference type="Proteomes" id="UP000887563">
    <property type="component" value="Unplaced"/>
</dbReference>
<dbReference type="WBParaSite" id="Minc3s08575g42389">
    <property type="protein sequence ID" value="Minc3s08575g42389"/>
    <property type="gene ID" value="Minc3s08575g42389"/>
</dbReference>
<dbReference type="GO" id="GO:0005829">
    <property type="term" value="C:cytosol"/>
    <property type="evidence" value="ECO:0007669"/>
    <property type="project" value="TreeGrafter"/>
</dbReference>
<accession>A0A914NR68</accession>
<dbReference type="PANTHER" id="PTHR10309">
    <property type="entry name" value="MANNOSE-6-PHOSPHATE ISOMERASE"/>
    <property type="match status" value="1"/>
</dbReference>
<keyword evidence="1" id="KW-1185">Reference proteome</keyword>
<dbReference type="PANTHER" id="PTHR10309:SF0">
    <property type="entry name" value="MANNOSE-6-PHOSPHATE ISOMERASE"/>
    <property type="match status" value="1"/>
</dbReference>